<feature type="region of interest" description="Disordered" evidence="1">
    <location>
        <begin position="1"/>
        <end position="64"/>
    </location>
</feature>
<feature type="region of interest" description="Disordered" evidence="1">
    <location>
        <begin position="164"/>
        <end position="187"/>
    </location>
</feature>
<evidence type="ECO:0000313" key="2">
    <source>
        <dbReference type="EMBL" id="KAF1925089.1"/>
    </source>
</evidence>
<feature type="region of interest" description="Disordered" evidence="1">
    <location>
        <begin position="201"/>
        <end position="266"/>
    </location>
</feature>
<sequence>MSVRHEVKKLIKLEKPDYEDSDDEQEDAPGAGLSSASKTPPTATSTSEGISAVEDCEPQTGSRIPSEYEHSLQERFELVQIMLQNWPPFIRQYLPRHAYPISTRVLLWPFRLLEALLGFSSATRGRSPEDVRASLEPAFASADKFSLKKFLRIIADLRSSLVSNAGPLGDQNMKQTSPAPAVRPDVDNQGILKADGESTATTLPTQPAAQTSEAPQQAGKRRSSRHVTPEGDTRDQKKPKHAQDGEARFTALFQTDPTHHKPTSTV</sequence>
<dbReference type="EMBL" id="ML978987">
    <property type="protein sequence ID" value="KAF1925089.1"/>
    <property type="molecule type" value="Genomic_DNA"/>
</dbReference>
<evidence type="ECO:0000256" key="1">
    <source>
        <dbReference type="SAM" id="MobiDB-lite"/>
    </source>
</evidence>
<dbReference type="RefSeq" id="XP_033445341.1">
    <property type="nucleotide sequence ID" value="XM_033597526.1"/>
</dbReference>
<accession>A0A6A5RCH9</accession>
<dbReference type="GeneID" id="54355193"/>
<proteinExistence type="predicted"/>
<name>A0A6A5RCH9_9PLEO</name>
<feature type="compositionally biased region" description="Basic and acidic residues" evidence="1">
    <location>
        <begin position="227"/>
        <end position="247"/>
    </location>
</feature>
<protein>
    <submittedName>
        <fullName evidence="2">Uncharacterized protein</fullName>
    </submittedName>
</protein>
<gene>
    <name evidence="2" type="ORF">M421DRAFT_8174</name>
</gene>
<evidence type="ECO:0000313" key="3">
    <source>
        <dbReference type="Proteomes" id="UP000800082"/>
    </source>
</evidence>
<reference evidence="2" key="1">
    <citation type="journal article" date="2020" name="Stud. Mycol.">
        <title>101 Dothideomycetes genomes: a test case for predicting lifestyles and emergence of pathogens.</title>
        <authorList>
            <person name="Haridas S."/>
            <person name="Albert R."/>
            <person name="Binder M."/>
            <person name="Bloem J."/>
            <person name="Labutti K."/>
            <person name="Salamov A."/>
            <person name="Andreopoulos B."/>
            <person name="Baker S."/>
            <person name="Barry K."/>
            <person name="Bills G."/>
            <person name="Bluhm B."/>
            <person name="Cannon C."/>
            <person name="Castanera R."/>
            <person name="Culley D."/>
            <person name="Daum C."/>
            <person name="Ezra D."/>
            <person name="Gonzalez J."/>
            <person name="Henrissat B."/>
            <person name="Kuo A."/>
            <person name="Liang C."/>
            <person name="Lipzen A."/>
            <person name="Lutzoni F."/>
            <person name="Magnuson J."/>
            <person name="Mondo S."/>
            <person name="Nolan M."/>
            <person name="Ohm R."/>
            <person name="Pangilinan J."/>
            <person name="Park H.-J."/>
            <person name="Ramirez L."/>
            <person name="Alfaro M."/>
            <person name="Sun H."/>
            <person name="Tritt A."/>
            <person name="Yoshinaga Y."/>
            <person name="Zwiers L.-H."/>
            <person name="Turgeon B."/>
            <person name="Goodwin S."/>
            <person name="Spatafora J."/>
            <person name="Crous P."/>
            <person name="Grigoriev I."/>
        </authorList>
    </citation>
    <scope>NUCLEOTIDE SEQUENCE</scope>
    <source>
        <strain evidence="2">CBS 183.55</strain>
    </source>
</reference>
<feature type="compositionally biased region" description="Low complexity" evidence="1">
    <location>
        <begin position="201"/>
        <end position="211"/>
    </location>
</feature>
<feature type="compositionally biased region" description="Basic and acidic residues" evidence="1">
    <location>
        <begin position="1"/>
        <end position="18"/>
    </location>
</feature>
<organism evidence="2 3">
    <name type="scientific">Didymella exigua CBS 183.55</name>
    <dbReference type="NCBI Taxonomy" id="1150837"/>
    <lineage>
        <taxon>Eukaryota</taxon>
        <taxon>Fungi</taxon>
        <taxon>Dikarya</taxon>
        <taxon>Ascomycota</taxon>
        <taxon>Pezizomycotina</taxon>
        <taxon>Dothideomycetes</taxon>
        <taxon>Pleosporomycetidae</taxon>
        <taxon>Pleosporales</taxon>
        <taxon>Pleosporineae</taxon>
        <taxon>Didymellaceae</taxon>
        <taxon>Didymella</taxon>
    </lineage>
</organism>
<dbReference type="Proteomes" id="UP000800082">
    <property type="component" value="Unassembled WGS sequence"/>
</dbReference>
<feature type="compositionally biased region" description="Low complexity" evidence="1">
    <location>
        <begin position="34"/>
        <end position="47"/>
    </location>
</feature>
<dbReference type="AlphaFoldDB" id="A0A6A5RCH9"/>
<keyword evidence="3" id="KW-1185">Reference proteome</keyword>